<dbReference type="EMBL" id="CP037452">
    <property type="protein sequence ID" value="QDV50308.1"/>
    <property type="molecule type" value="Genomic_DNA"/>
</dbReference>
<dbReference type="AlphaFoldDB" id="A0A518IB24"/>
<reference evidence="2 3" key="1">
    <citation type="submission" date="2019-03" db="EMBL/GenBank/DDBJ databases">
        <title>Deep-cultivation of Planctomycetes and their phenomic and genomic characterization uncovers novel biology.</title>
        <authorList>
            <person name="Wiegand S."/>
            <person name="Jogler M."/>
            <person name="Boedeker C."/>
            <person name="Pinto D."/>
            <person name="Vollmers J."/>
            <person name="Rivas-Marin E."/>
            <person name="Kohn T."/>
            <person name="Peeters S.H."/>
            <person name="Heuer A."/>
            <person name="Rast P."/>
            <person name="Oberbeckmann S."/>
            <person name="Bunk B."/>
            <person name="Jeske O."/>
            <person name="Meyerdierks A."/>
            <person name="Storesund J.E."/>
            <person name="Kallscheuer N."/>
            <person name="Luecker S."/>
            <person name="Lage O.M."/>
            <person name="Pohl T."/>
            <person name="Merkel B.J."/>
            <person name="Hornburger P."/>
            <person name="Mueller R.-W."/>
            <person name="Bruemmer F."/>
            <person name="Labrenz M."/>
            <person name="Spormann A.M."/>
            <person name="Op den Camp H."/>
            <person name="Overmann J."/>
            <person name="Amann R."/>
            <person name="Jetten M.S.M."/>
            <person name="Mascher T."/>
            <person name="Medema M.H."/>
            <person name="Devos D.P."/>
            <person name="Kaster A.-K."/>
            <person name="Ovreas L."/>
            <person name="Rohde M."/>
            <person name="Galperin M.Y."/>
            <person name="Jogler C."/>
        </authorList>
    </citation>
    <scope>NUCLEOTIDE SEQUENCE [LARGE SCALE GENOMIC DNA]</scope>
    <source>
        <strain evidence="2 3">Enr17</strain>
    </source>
</reference>
<name>A0A518IB24_9PLAN</name>
<organism evidence="2 3">
    <name type="scientific">Gimesia fumaroli</name>
    <dbReference type="NCBI Taxonomy" id="2527976"/>
    <lineage>
        <taxon>Bacteria</taxon>
        <taxon>Pseudomonadati</taxon>
        <taxon>Planctomycetota</taxon>
        <taxon>Planctomycetia</taxon>
        <taxon>Planctomycetales</taxon>
        <taxon>Planctomycetaceae</taxon>
        <taxon>Gimesia</taxon>
    </lineage>
</organism>
<accession>A0A518IB24</accession>
<feature type="signal peptide" evidence="1">
    <location>
        <begin position="1"/>
        <end position="25"/>
    </location>
</feature>
<keyword evidence="3" id="KW-1185">Reference proteome</keyword>
<dbReference type="PROSITE" id="PS51257">
    <property type="entry name" value="PROKAR_LIPOPROTEIN"/>
    <property type="match status" value="1"/>
</dbReference>
<keyword evidence="1" id="KW-0732">Signal</keyword>
<evidence type="ECO:0000313" key="2">
    <source>
        <dbReference type="EMBL" id="QDV50308.1"/>
    </source>
</evidence>
<gene>
    <name evidence="2" type="ORF">Enr17x_23460</name>
</gene>
<sequence length="100" mass="11036" precursor="true">MFRVLCLIIILIPILSTGCGGSSGANIEVGVPADIPPPAPLAVDEWKAMTDLNQKYEISTLERLRASDPSLESEKAWEKFMKEVVGPQMKKEKPRPKESI</sequence>
<evidence type="ECO:0000256" key="1">
    <source>
        <dbReference type="SAM" id="SignalP"/>
    </source>
</evidence>
<proteinExistence type="predicted"/>
<dbReference type="RefSeq" id="WP_145308712.1">
    <property type="nucleotide sequence ID" value="NZ_CP037452.1"/>
</dbReference>
<feature type="chain" id="PRO_5022104870" evidence="1">
    <location>
        <begin position="26"/>
        <end position="100"/>
    </location>
</feature>
<evidence type="ECO:0000313" key="3">
    <source>
        <dbReference type="Proteomes" id="UP000318313"/>
    </source>
</evidence>
<protein>
    <submittedName>
        <fullName evidence="2">Uncharacterized protein</fullName>
    </submittedName>
</protein>
<dbReference type="KEGG" id="gfm:Enr17x_23460"/>
<dbReference type="Proteomes" id="UP000318313">
    <property type="component" value="Chromosome"/>
</dbReference>
<dbReference type="OrthoDB" id="285400at2"/>